<dbReference type="RefSeq" id="WP_259415338.1">
    <property type="nucleotide sequence ID" value="NZ_JANWGH010000003.1"/>
</dbReference>
<dbReference type="EMBL" id="JANWGH010000003">
    <property type="protein sequence ID" value="MCS5491724.1"/>
    <property type="molecule type" value="Genomic_DNA"/>
</dbReference>
<evidence type="ECO:0000313" key="2">
    <source>
        <dbReference type="Proteomes" id="UP001206788"/>
    </source>
</evidence>
<accession>A0ABT2G8Z2</accession>
<evidence type="ECO:0000313" key="1">
    <source>
        <dbReference type="EMBL" id="MCS5491724.1"/>
    </source>
</evidence>
<comment type="caution">
    <text evidence="1">The sequence shown here is derived from an EMBL/GenBank/DDBJ whole genome shotgun (WGS) entry which is preliminary data.</text>
</comment>
<sequence>MGTGDVGIEKIIKEAQKQGTAYLVIEDESSRSVEQIPLSVAFIKKVMGQD</sequence>
<proteinExistence type="predicted"/>
<gene>
    <name evidence="1" type="ORF">NY014_14885</name>
</gene>
<protein>
    <submittedName>
        <fullName evidence="1">Uncharacterized protein</fullName>
    </submittedName>
</protein>
<reference evidence="1 2" key="1">
    <citation type="submission" date="2022-08" db="EMBL/GenBank/DDBJ databases">
        <title>Algoriphagus sp. CAU 1643 isolated from mud.</title>
        <authorList>
            <person name="Kim W."/>
        </authorList>
    </citation>
    <scope>NUCLEOTIDE SEQUENCE [LARGE SCALE GENOMIC DNA]</scope>
    <source>
        <strain evidence="1 2">CAU 1643</strain>
    </source>
</reference>
<keyword evidence="2" id="KW-1185">Reference proteome</keyword>
<name>A0ABT2G8Z2_9BACT</name>
<organism evidence="1 2">
    <name type="scientific">Algoriphagus limi</name>
    <dbReference type="NCBI Taxonomy" id="2975273"/>
    <lineage>
        <taxon>Bacteria</taxon>
        <taxon>Pseudomonadati</taxon>
        <taxon>Bacteroidota</taxon>
        <taxon>Cytophagia</taxon>
        <taxon>Cytophagales</taxon>
        <taxon>Cyclobacteriaceae</taxon>
        <taxon>Algoriphagus</taxon>
    </lineage>
</organism>
<dbReference type="Proteomes" id="UP001206788">
    <property type="component" value="Unassembled WGS sequence"/>
</dbReference>